<evidence type="ECO:0000313" key="3">
    <source>
        <dbReference type="EMBL" id="KAF7349795.1"/>
    </source>
</evidence>
<dbReference type="PANTHER" id="PTHR46791">
    <property type="entry name" value="EXPRESSED PROTEIN"/>
    <property type="match status" value="1"/>
</dbReference>
<dbReference type="Gene3D" id="3.30.420.10">
    <property type="entry name" value="Ribonuclease H-like superfamily/Ribonuclease H"/>
    <property type="match status" value="1"/>
</dbReference>
<proteinExistence type="predicted"/>
<dbReference type="GO" id="GO:0015074">
    <property type="term" value="P:DNA integration"/>
    <property type="evidence" value="ECO:0007669"/>
    <property type="project" value="InterPro"/>
</dbReference>
<dbReference type="InterPro" id="IPR036397">
    <property type="entry name" value="RNaseH_sf"/>
</dbReference>
<dbReference type="EMBL" id="JACAZI010000010">
    <property type="protein sequence ID" value="KAF7349795.1"/>
    <property type="molecule type" value="Genomic_DNA"/>
</dbReference>
<name>A0A8H7CTL9_9AGAR</name>
<reference evidence="3" key="1">
    <citation type="submission" date="2020-05" db="EMBL/GenBank/DDBJ databases">
        <title>Mycena genomes resolve the evolution of fungal bioluminescence.</title>
        <authorList>
            <person name="Tsai I.J."/>
        </authorList>
    </citation>
    <scope>NUCLEOTIDE SEQUENCE</scope>
    <source>
        <strain evidence="3">CCC161011</strain>
    </source>
</reference>
<dbReference type="Proteomes" id="UP000620124">
    <property type="component" value="Unassembled WGS sequence"/>
</dbReference>
<keyword evidence="4" id="KW-1185">Reference proteome</keyword>
<dbReference type="Pfam" id="PF24764">
    <property type="entry name" value="rva_4"/>
    <property type="match status" value="1"/>
</dbReference>
<dbReference type="InterPro" id="IPR001584">
    <property type="entry name" value="Integrase_cat-core"/>
</dbReference>
<accession>A0A8H7CTL9</accession>
<dbReference type="SUPFAM" id="SSF53098">
    <property type="entry name" value="Ribonuclease H-like"/>
    <property type="match status" value="1"/>
</dbReference>
<dbReference type="AlphaFoldDB" id="A0A8H7CTL9"/>
<dbReference type="InterPro" id="IPR012337">
    <property type="entry name" value="RNaseH-like_sf"/>
</dbReference>
<dbReference type="PANTHER" id="PTHR46791:SF5">
    <property type="entry name" value="CLR5 DOMAIN-CONTAINING PROTEIN-RELATED"/>
    <property type="match status" value="1"/>
</dbReference>
<protein>
    <recommendedName>
        <fullName evidence="2">Integrase catalytic domain-containing protein</fullName>
    </recommendedName>
</protein>
<dbReference type="OrthoDB" id="3252187at2759"/>
<dbReference type="InterPro" id="IPR058913">
    <property type="entry name" value="Integrase_dom_put"/>
</dbReference>
<evidence type="ECO:0000313" key="4">
    <source>
        <dbReference type="Proteomes" id="UP000620124"/>
    </source>
</evidence>
<keyword evidence="1" id="KW-0694">RNA-binding</keyword>
<dbReference type="PROSITE" id="PS50994">
    <property type="entry name" value="INTEGRASE"/>
    <property type="match status" value="1"/>
</dbReference>
<gene>
    <name evidence="3" type="ORF">MVEN_01279600</name>
</gene>
<evidence type="ECO:0000256" key="1">
    <source>
        <dbReference type="ARBA" id="ARBA00022884"/>
    </source>
</evidence>
<organism evidence="3 4">
    <name type="scientific">Mycena venus</name>
    <dbReference type="NCBI Taxonomy" id="2733690"/>
    <lineage>
        <taxon>Eukaryota</taxon>
        <taxon>Fungi</taxon>
        <taxon>Dikarya</taxon>
        <taxon>Basidiomycota</taxon>
        <taxon>Agaricomycotina</taxon>
        <taxon>Agaricomycetes</taxon>
        <taxon>Agaricomycetidae</taxon>
        <taxon>Agaricales</taxon>
        <taxon>Marasmiineae</taxon>
        <taxon>Mycenaceae</taxon>
        <taxon>Mycena</taxon>
    </lineage>
</organism>
<feature type="domain" description="Integrase catalytic" evidence="2">
    <location>
        <begin position="279"/>
        <end position="441"/>
    </location>
</feature>
<dbReference type="GO" id="GO:0003723">
    <property type="term" value="F:RNA binding"/>
    <property type="evidence" value="ECO:0007669"/>
    <property type="project" value="UniProtKB-KW"/>
</dbReference>
<dbReference type="GO" id="GO:0005634">
    <property type="term" value="C:nucleus"/>
    <property type="evidence" value="ECO:0007669"/>
    <property type="project" value="UniProtKB-ARBA"/>
</dbReference>
<evidence type="ECO:0000259" key="2">
    <source>
        <dbReference type="PROSITE" id="PS50994"/>
    </source>
</evidence>
<sequence length="560" mass="62936">MALPLPATSLLDAFRLHYNRFQDAVTTIIQTPTDAVVIARLGDDLDEYIQLVEQNTGIFEPLELQTIQTSLVAMQTDVRLEYRDAIDASHNGRPTVVQTIATGTVGRPRIHIDPDFLRWAYSQRSTASIHRFLGVSRNTVRTALLENGIATPQYNPFPNNTPSDPLIHTSASVSNDLNDNDDDLLDPAIPIPVNLPPEVQDEGITSYTGPLSEISDEDLDSLILRLRSHFRRAGLAMLDGMLRRLGHRVPRERVRQSLLRIDPVRRIFERIHIRRRIYSVPGPNSLWHHDGQHGLIRWGIIIHGFIDGYSRLITGLRASDNNRAQTVLDVFLAACAEYGVPSRARGDHGTENLSVHNVRIERLWVDITAQLGATWAERFTVLELRHGLDINNISHIWLLHFLFLATINSQLAFFAQSWNQHRIQIRHGPNCSPADMFVFDMLVNGVRGNQLPEEELSEEELEVYGIDWSGLRDDDLLASQRANNPTGEGATSWIGRVGPPLLADLSSVVVEPPVGLLQEGQDVYLYNSVVHLLGSARDEDCILVWTTALAHARHIRPDIF</sequence>
<comment type="caution">
    <text evidence="3">The sequence shown here is derived from an EMBL/GenBank/DDBJ whole genome shotgun (WGS) entry which is preliminary data.</text>
</comment>